<dbReference type="InterPro" id="IPR003838">
    <property type="entry name" value="ABC3_permease_C"/>
</dbReference>
<dbReference type="GO" id="GO:0022857">
    <property type="term" value="F:transmembrane transporter activity"/>
    <property type="evidence" value="ECO:0007669"/>
    <property type="project" value="TreeGrafter"/>
</dbReference>
<dbReference type="PANTHER" id="PTHR30572">
    <property type="entry name" value="MEMBRANE COMPONENT OF TRANSPORTER-RELATED"/>
    <property type="match status" value="1"/>
</dbReference>
<keyword evidence="3 7" id="KW-0812">Transmembrane</keyword>
<name>A0A955RR06_UNCKA</name>
<feature type="domain" description="MacB-like periplasmic core" evidence="9">
    <location>
        <begin position="7"/>
        <end position="233"/>
    </location>
</feature>
<evidence type="ECO:0000256" key="6">
    <source>
        <dbReference type="ARBA" id="ARBA00038076"/>
    </source>
</evidence>
<comment type="similarity">
    <text evidence="6">Belongs to the ABC-4 integral membrane protein family.</text>
</comment>
<feature type="transmembrane region" description="Helical" evidence="7">
    <location>
        <begin position="257"/>
        <end position="283"/>
    </location>
</feature>
<gene>
    <name evidence="10" type="ORF">KC614_03375</name>
</gene>
<evidence type="ECO:0000313" key="10">
    <source>
        <dbReference type="EMBL" id="MCA9392216.1"/>
    </source>
</evidence>
<organism evidence="10 11">
    <name type="scientific">candidate division WWE3 bacterium</name>
    <dbReference type="NCBI Taxonomy" id="2053526"/>
    <lineage>
        <taxon>Bacteria</taxon>
        <taxon>Katanobacteria</taxon>
    </lineage>
</organism>
<protein>
    <submittedName>
        <fullName evidence="10">ABC transporter permease</fullName>
    </submittedName>
</protein>
<feature type="domain" description="ABC3 transporter permease C-terminal" evidence="8">
    <location>
        <begin position="262"/>
        <end position="385"/>
    </location>
</feature>
<evidence type="ECO:0000313" key="11">
    <source>
        <dbReference type="Proteomes" id="UP000751518"/>
    </source>
</evidence>
<dbReference type="Pfam" id="PF12704">
    <property type="entry name" value="MacB_PCD"/>
    <property type="match status" value="1"/>
</dbReference>
<dbReference type="InterPro" id="IPR050250">
    <property type="entry name" value="Macrolide_Exporter_MacB"/>
</dbReference>
<sequence>MGKKLRSFLTIGGVILGIGAIVFLVSLGYGLQELLVERITGLDALRIIDVTTVKSQIIRLNDEAKQRFLSFEPVEQVELQVNLPGRIRFGGSSTDVVVFGATKEYLQMASVKSDVGNVYENNQDAIIVNTSVLNLVGVDPQAYEQTLGKDASIELVLLTELLNNDTTAQDGGEESTSVTKELPIVGIIDDNETPYVYIPLSLLRSENVVNFSQAKVKVKNQAELEAIRNNIESLGFNTSSAADTVQQIDQIFTIFRVVLAGFGAIGLIVAALGMFNTLTVSLLERTREIGLMKALGAKRKDIFLLFLVEALLISGIGGLLGIGFGYLLGEGGNFMLNQLAQATGNDPVDIFYTPVVFMVIIFVFSLSVGFLTGLFPSQRAGKLNPLDALRYE</sequence>
<evidence type="ECO:0000259" key="9">
    <source>
        <dbReference type="Pfam" id="PF12704"/>
    </source>
</evidence>
<comment type="caution">
    <text evidence="10">The sequence shown here is derived from an EMBL/GenBank/DDBJ whole genome shotgun (WGS) entry which is preliminary data.</text>
</comment>
<evidence type="ECO:0000259" key="8">
    <source>
        <dbReference type="Pfam" id="PF02687"/>
    </source>
</evidence>
<evidence type="ECO:0000256" key="3">
    <source>
        <dbReference type="ARBA" id="ARBA00022692"/>
    </source>
</evidence>
<reference evidence="10" key="2">
    <citation type="journal article" date="2021" name="Microbiome">
        <title>Successional dynamics and alternative stable states in a saline activated sludge microbial community over 9 years.</title>
        <authorList>
            <person name="Wang Y."/>
            <person name="Ye J."/>
            <person name="Ju F."/>
            <person name="Liu L."/>
            <person name="Boyd J.A."/>
            <person name="Deng Y."/>
            <person name="Parks D.H."/>
            <person name="Jiang X."/>
            <person name="Yin X."/>
            <person name="Woodcroft B.J."/>
            <person name="Tyson G.W."/>
            <person name="Hugenholtz P."/>
            <person name="Polz M.F."/>
            <person name="Zhang T."/>
        </authorList>
    </citation>
    <scope>NUCLEOTIDE SEQUENCE</scope>
    <source>
        <strain evidence="10">HKST-UBA03</strain>
    </source>
</reference>
<feature type="transmembrane region" description="Helical" evidence="7">
    <location>
        <begin position="7"/>
        <end position="31"/>
    </location>
</feature>
<dbReference type="EMBL" id="JAGQKZ010000028">
    <property type="protein sequence ID" value="MCA9392216.1"/>
    <property type="molecule type" value="Genomic_DNA"/>
</dbReference>
<feature type="transmembrane region" description="Helical" evidence="7">
    <location>
        <begin position="351"/>
        <end position="375"/>
    </location>
</feature>
<dbReference type="GO" id="GO:0005886">
    <property type="term" value="C:plasma membrane"/>
    <property type="evidence" value="ECO:0007669"/>
    <property type="project" value="UniProtKB-SubCell"/>
</dbReference>
<proteinExistence type="inferred from homology"/>
<evidence type="ECO:0000256" key="1">
    <source>
        <dbReference type="ARBA" id="ARBA00004651"/>
    </source>
</evidence>
<evidence type="ECO:0000256" key="5">
    <source>
        <dbReference type="ARBA" id="ARBA00023136"/>
    </source>
</evidence>
<dbReference type="Proteomes" id="UP000751518">
    <property type="component" value="Unassembled WGS sequence"/>
</dbReference>
<dbReference type="InterPro" id="IPR025857">
    <property type="entry name" value="MacB_PCD"/>
</dbReference>
<accession>A0A955RR06</accession>
<keyword evidence="5 7" id="KW-0472">Membrane</keyword>
<dbReference type="AlphaFoldDB" id="A0A955RR06"/>
<reference evidence="10" key="1">
    <citation type="submission" date="2020-04" db="EMBL/GenBank/DDBJ databases">
        <authorList>
            <person name="Zhang T."/>
        </authorList>
    </citation>
    <scope>NUCLEOTIDE SEQUENCE</scope>
    <source>
        <strain evidence="10">HKST-UBA03</strain>
    </source>
</reference>
<dbReference type="Pfam" id="PF02687">
    <property type="entry name" value="FtsX"/>
    <property type="match status" value="1"/>
</dbReference>
<dbReference type="PANTHER" id="PTHR30572:SF4">
    <property type="entry name" value="ABC TRANSPORTER PERMEASE YTRF"/>
    <property type="match status" value="1"/>
</dbReference>
<feature type="transmembrane region" description="Helical" evidence="7">
    <location>
        <begin position="303"/>
        <end position="328"/>
    </location>
</feature>
<evidence type="ECO:0000256" key="2">
    <source>
        <dbReference type="ARBA" id="ARBA00022475"/>
    </source>
</evidence>
<evidence type="ECO:0000256" key="4">
    <source>
        <dbReference type="ARBA" id="ARBA00022989"/>
    </source>
</evidence>
<keyword evidence="4 7" id="KW-1133">Transmembrane helix</keyword>
<keyword evidence="2" id="KW-1003">Cell membrane</keyword>
<evidence type="ECO:0000256" key="7">
    <source>
        <dbReference type="SAM" id="Phobius"/>
    </source>
</evidence>
<comment type="subcellular location">
    <subcellularLocation>
        <location evidence="1">Cell membrane</location>
        <topology evidence="1">Multi-pass membrane protein</topology>
    </subcellularLocation>
</comment>